<feature type="domain" description="Glycosyl hydrolase-like 10" evidence="2">
    <location>
        <begin position="29"/>
        <end position="342"/>
    </location>
</feature>
<dbReference type="OrthoDB" id="9773203at2"/>
<name>A0A7X1I056_9ACTN</name>
<dbReference type="InterPro" id="IPR003790">
    <property type="entry name" value="GHL10"/>
</dbReference>
<reference evidence="3 4" key="1">
    <citation type="submission" date="2020-08" db="EMBL/GenBank/DDBJ databases">
        <title>Whole-Genome Sequence of French Clinical Streptomyces mexicanus Strain Q0842.</title>
        <authorList>
            <person name="Boxberger M."/>
            <person name="La Scola B."/>
        </authorList>
    </citation>
    <scope>NUCLEOTIDE SEQUENCE [LARGE SCALE GENOMIC DNA]</scope>
    <source>
        <strain evidence="3 4">Marseille-Q0842</strain>
    </source>
</reference>
<keyword evidence="4" id="KW-1185">Reference proteome</keyword>
<evidence type="ECO:0000259" key="2">
    <source>
        <dbReference type="Pfam" id="PF02638"/>
    </source>
</evidence>
<dbReference type="InterPro" id="IPR052177">
    <property type="entry name" value="Divisome_Glycosyl_Hydrolase"/>
</dbReference>
<evidence type="ECO:0000256" key="1">
    <source>
        <dbReference type="ARBA" id="ARBA00022729"/>
    </source>
</evidence>
<dbReference type="PANTHER" id="PTHR43405">
    <property type="entry name" value="GLYCOSYL HYDROLASE DIGH"/>
    <property type="match status" value="1"/>
</dbReference>
<dbReference type="Proteomes" id="UP000517694">
    <property type="component" value="Unassembled WGS sequence"/>
</dbReference>
<dbReference type="Pfam" id="PF02638">
    <property type="entry name" value="GHL10"/>
    <property type="match status" value="1"/>
</dbReference>
<proteinExistence type="predicted"/>
<dbReference type="PANTHER" id="PTHR43405:SF1">
    <property type="entry name" value="GLYCOSYL HYDROLASE DIGH"/>
    <property type="match status" value="1"/>
</dbReference>
<evidence type="ECO:0000313" key="4">
    <source>
        <dbReference type="Proteomes" id="UP000517694"/>
    </source>
</evidence>
<comment type="caution">
    <text evidence="3">The sequence shown here is derived from an EMBL/GenBank/DDBJ whole genome shotgun (WGS) entry which is preliminary data.</text>
</comment>
<evidence type="ECO:0000313" key="3">
    <source>
        <dbReference type="EMBL" id="MBC2866397.1"/>
    </source>
</evidence>
<keyword evidence="1" id="KW-0732">Signal</keyword>
<protein>
    <submittedName>
        <fullName evidence="3">Family 10 glycosylhydrolase</fullName>
    </submittedName>
</protein>
<dbReference type="Gene3D" id="3.20.20.80">
    <property type="entry name" value="Glycosidases"/>
    <property type="match status" value="1"/>
</dbReference>
<dbReference type="SUPFAM" id="SSF51445">
    <property type="entry name" value="(Trans)glycosidases"/>
    <property type="match status" value="1"/>
</dbReference>
<gene>
    <name evidence="3" type="ORF">H1R13_15855</name>
</gene>
<keyword evidence="3" id="KW-0378">Hydrolase</keyword>
<dbReference type="EMBL" id="JACMHY010000005">
    <property type="protein sequence ID" value="MBC2866397.1"/>
    <property type="molecule type" value="Genomic_DNA"/>
</dbReference>
<dbReference type="AlphaFoldDB" id="A0A7X1I056"/>
<accession>A0A7X1I056</accession>
<dbReference type="InterPro" id="IPR017853">
    <property type="entry name" value="GH"/>
</dbReference>
<organism evidence="3 4">
    <name type="scientific">Streptomyces mexicanus</name>
    <dbReference type="NCBI Taxonomy" id="178566"/>
    <lineage>
        <taxon>Bacteria</taxon>
        <taxon>Bacillati</taxon>
        <taxon>Actinomycetota</taxon>
        <taxon>Actinomycetes</taxon>
        <taxon>Kitasatosporales</taxon>
        <taxon>Streptomycetaceae</taxon>
        <taxon>Streptomyces</taxon>
    </lineage>
</organism>
<dbReference type="GO" id="GO:0016787">
    <property type="term" value="F:hydrolase activity"/>
    <property type="evidence" value="ECO:0007669"/>
    <property type="project" value="UniProtKB-KW"/>
</dbReference>
<sequence length="494" mass="53718">MAGLAATGLAGPAPAAAAAGGTTAYRDRELRGEWIATVANTDWPSRAGLSPAAQQAEFVALLEHARSIGLNTVFAQVRPVADAFWPSRFEPWSQYLTGTQGEDPGYDPLAFMVEAAHEHGLTLHAWFNPYRVSLQSDVTKLVPGHPARLHPEWVVSYGGQLYYNPGVPAARAFVEDAILDAVERYEIDGVHFDDYFYPYPVGGKDFPDDDAFAAYGAGFTDRAAWRRRNVDLLVREVRDRVRRIRPEAAFGISPFGIWRNASSDPRGSATNGTQSYDALNADTLGWVREGWLDYIAPQLYWNIGLPVADYAVLAPWWAQAVRGTDVQLWIGQGVYKAGDPAQPAAWQDPAELSRHLTLDEGLPEINGEILFSATDVAADPIGAVTRLTADHWQRPALPPLLPRLAGGPAPLPPLAAAAGDGIRIEVRSRGDHVPALYAVRRHTCADDGLVAVLPGARHTQWTDPAAMAGATYTVTSVDRANRESSPVTVRMPHR</sequence>